<dbReference type="Pfam" id="PF02210">
    <property type="entry name" value="Laminin_G_2"/>
    <property type="match status" value="1"/>
</dbReference>
<dbReference type="SUPFAM" id="SSF49899">
    <property type="entry name" value="Concanavalin A-like lectins/glucanases"/>
    <property type="match status" value="1"/>
</dbReference>
<dbReference type="PROSITE" id="PS50025">
    <property type="entry name" value="LAM_G_DOMAIN"/>
    <property type="match status" value="1"/>
</dbReference>
<feature type="non-terminal residue" evidence="8">
    <location>
        <position position="1"/>
    </location>
</feature>
<evidence type="ECO:0000256" key="4">
    <source>
        <dbReference type="PROSITE-ProRule" id="PRU00076"/>
    </source>
</evidence>
<dbReference type="PANTHER" id="PTHR24026:SF36">
    <property type="entry name" value="CADHERIN EGF LAG SEVEN-PASS G-TYPE RECEPTOR 1"/>
    <property type="match status" value="1"/>
</dbReference>
<keyword evidence="2" id="KW-1133">Transmembrane helix</keyword>
<reference evidence="8" key="1">
    <citation type="submission" date="2025-08" db="UniProtKB">
        <authorList>
            <consortium name="RefSeq"/>
        </authorList>
    </citation>
    <scope>IDENTIFICATION</scope>
</reference>
<gene>
    <name evidence="8" type="primary">LOC115459128</name>
</gene>
<dbReference type="RefSeq" id="XP_030044860.1">
    <property type="nucleotide sequence ID" value="XM_030189000.1"/>
</dbReference>
<keyword evidence="4" id="KW-0245">EGF-like domain</keyword>
<keyword evidence="1" id="KW-0812">Transmembrane</keyword>
<feature type="domain" description="EGF-like" evidence="6">
    <location>
        <begin position="306"/>
        <end position="342"/>
    </location>
</feature>
<dbReference type="GeneID" id="115459128"/>
<feature type="disulfide bond" evidence="4">
    <location>
        <begin position="294"/>
        <end position="303"/>
    </location>
</feature>
<evidence type="ECO:0000256" key="2">
    <source>
        <dbReference type="ARBA" id="ARBA00022989"/>
    </source>
</evidence>
<sequence length="497" mass="55848">AQSSVFRQQFGASYAARASLSWARQLSSSSAPSDFMSLEAGLSYLADTLYDLLRASAKQMAITVSVFLKKQLPSKRKLAKRDLEAKSQFRSFRSHFERRGEALQARHFHFKEMPFGLVMVLLEEDGIHSVTAYCTLRVTIITDDMLTNSITVRLENMSQEKFLSPLLSLFVEGVATVLSTTKDGIFVFNIQNDTDVSSNILNVTFSALLPGGVRNKFFHSEDLQEQIYLNRTLLTMISTQRVLPFDDNICLREPCENYMKCVSVLKFDSSAPFISSNTVLFRPIHPINGLRCRCPPGFTGDYCETEIDLCYSSPCGINGLCRSREGGYSCECYEEYTGEHCEVSSRSGRCAPGVCKNGGTCVNLLIGGFKCECPPGEYERPYCEMTTRSFPAQSFITFKGLRQRFHFTVSLMFATRERNALLLYNGRFNEKHDFIALEIIEEQIQLTFSAGETTTTVAPFISGGVSDGQWHSVQVQYYNKCEESAFWFMAAVSVSDD</sequence>
<dbReference type="InterPro" id="IPR001881">
    <property type="entry name" value="EGF-like_Ca-bd_dom"/>
</dbReference>
<dbReference type="PROSITE" id="PS00022">
    <property type="entry name" value="EGF_1"/>
    <property type="match status" value="2"/>
</dbReference>
<organism evidence="7 8">
    <name type="scientific">Microcaecilia unicolor</name>
    <dbReference type="NCBI Taxonomy" id="1415580"/>
    <lineage>
        <taxon>Eukaryota</taxon>
        <taxon>Metazoa</taxon>
        <taxon>Chordata</taxon>
        <taxon>Craniata</taxon>
        <taxon>Vertebrata</taxon>
        <taxon>Euteleostomi</taxon>
        <taxon>Amphibia</taxon>
        <taxon>Gymnophiona</taxon>
        <taxon>Siphonopidae</taxon>
        <taxon>Microcaecilia</taxon>
    </lineage>
</organism>
<dbReference type="SMART" id="SM00179">
    <property type="entry name" value="EGF_CA"/>
    <property type="match status" value="2"/>
</dbReference>
<dbReference type="InterPro" id="IPR000742">
    <property type="entry name" value="EGF"/>
</dbReference>
<feature type="domain" description="EGF-like" evidence="6">
    <location>
        <begin position="346"/>
        <end position="384"/>
    </location>
</feature>
<accession>A0A6P7X2T4</accession>
<dbReference type="InterPro" id="IPR013320">
    <property type="entry name" value="ConA-like_dom_sf"/>
</dbReference>
<dbReference type="Proteomes" id="UP000515156">
    <property type="component" value="Unplaced"/>
</dbReference>
<dbReference type="FunFam" id="2.10.25.10:FF:000047">
    <property type="entry name" value="Cadherin EGF LAG seven-pass G-type receptor 2"/>
    <property type="match status" value="1"/>
</dbReference>
<dbReference type="GO" id="GO:0005509">
    <property type="term" value="F:calcium ion binding"/>
    <property type="evidence" value="ECO:0007669"/>
    <property type="project" value="InterPro"/>
</dbReference>
<dbReference type="CDD" id="cd00110">
    <property type="entry name" value="LamG"/>
    <property type="match status" value="1"/>
</dbReference>
<feature type="domain" description="Laminin G" evidence="5">
    <location>
        <begin position="385"/>
        <end position="497"/>
    </location>
</feature>
<proteinExistence type="predicted"/>
<dbReference type="FunFam" id="2.10.25.10:FF:000089">
    <property type="entry name" value="Cadherin EGF LAG seven-pass G-type receptor 3"/>
    <property type="match status" value="1"/>
</dbReference>
<dbReference type="CDD" id="cd00054">
    <property type="entry name" value="EGF_CA"/>
    <property type="match status" value="2"/>
</dbReference>
<keyword evidence="7" id="KW-1185">Reference proteome</keyword>
<feature type="domain" description="EGF-like" evidence="6">
    <location>
        <begin position="246"/>
        <end position="304"/>
    </location>
</feature>
<dbReference type="PROSITE" id="PS01186">
    <property type="entry name" value="EGF_2"/>
    <property type="match status" value="1"/>
</dbReference>
<dbReference type="KEGG" id="muo:115459128"/>
<name>A0A6P7X2T4_9AMPH</name>
<dbReference type="AlphaFoldDB" id="A0A6P7X2T4"/>
<dbReference type="PANTHER" id="PTHR24026">
    <property type="entry name" value="FAT ATYPICAL CADHERIN-RELATED"/>
    <property type="match status" value="1"/>
</dbReference>
<dbReference type="SUPFAM" id="SSF57196">
    <property type="entry name" value="EGF/Laminin"/>
    <property type="match status" value="2"/>
</dbReference>
<dbReference type="OrthoDB" id="26203at2759"/>
<evidence type="ECO:0000256" key="1">
    <source>
        <dbReference type="ARBA" id="ARBA00022692"/>
    </source>
</evidence>
<evidence type="ECO:0000313" key="8">
    <source>
        <dbReference type="RefSeq" id="XP_030044860.1"/>
    </source>
</evidence>
<dbReference type="Gene3D" id="2.10.25.10">
    <property type="entry name" value="Laminin"/>
    <property type="match status" value="3"/>
</dbReference>
<dbReference type="FunFam" id="2.10.25.10:FF:000156">
    <property type="entry name" value="cadherin EGF LAG seven-pass G-type receptor 2"/>
    <property type="match status" value="1"/>
</dbReference>
<dbReference type="InterPro" id="IPR001791">
    <property type="entry name" value="Laminin_G"/>
</dbReference>
<evidence type="ECO:0000259" key="5">
    <source>
        <dbReference type="PROSITE" id="PS50025"/>
    </source>
</evidence>
<evidence type="ECO:0000313" key="7">
    <source>
        <dbReference type="Proteomes" id="UP000515156"/>
    </source>
</evidence>
<evidence type="ECO:0000259" key="6">
    <source>
        <dbReference type="PROSITE" id="PS50026"/>
    </source>
</evidence>
<dbReference type="PROSITE" id="PS50026">
    <property type="entry name" value="EGF_3"/>
    <property type="match status" value="3"/>
</dbReference>
<dbReference type="GO" id="GO:0098609">
    <property type="term" value="P:cell-cell adhesion"/>
    <property type="evidence" value="ECO:0007669"/>
    <property type="project" value="TreeGrafter"/>
</dbReference>
<keyword evidence="2" id="KW-0472">Membrane</keyword>
<protein>
    <submittedName>
        <fullName evidence="8">Cadherin EGF LAG seven-pass G-type receptor 1-like</fullName>
    </submittedName>
</protein>
<feature type="disulfide bond" evidence="4">
    <location>
        <begin position="332"/>
        <end position="341"/>
    </location>
</feature>
<dbReference type="Pfam" id="PF00008">
    <property type="entry name" value="EGF"/>
    <property type="match status" value="1"/>
</dbReference>
<evidence type="ECO:0000256" key="3">
    <source>
        <dbReference type="ARBA" id="ARBA00023157"/>
    </source>
</evidence>
<keyword evidence="3 4" id="KW-1015">Disulfide bond</keyword>
<dbReference type="SMART" id="SM00181">
    <property type="entry name" value="EGF"/>
    <property type="match status" value="3"/>
</dbReference>
<dbReference type="InParanoid" id="A0A6P7X2T4"/>
<dbReference type="Gene3D" id="2.60.120.200">
    <property type="match status" value="1"/>
</dbReference>
<comment type="caution">
    <text evidence="4">Lacks conserved residue(s) required for the propagation of feature annotation.</text>
</comment>